<evidence type="ECO:0000313" key="4">
    <source>
        <dbReference type="Proteomes" id="UP000515125"/>
    </source>
</evidence>
<dbReference type="PROSITE" id="PS50102">
    <property type="entry name" value="RRM"/>
    <property type="match status" value="1"/>
</dbReference>
<feature type="region of interest" description="Disordered" evidence="2">
    <location>
        <begin position="65"/>
        <end position="84"/>
    </location>
</feature>
<evidence type="ECO:0000256" key="1">
    <source>
        <dbReference type="PROSITE-ProRule" id="PRU00176"/>
    </source>
</evidence>
<keyword evidence="4" id="KW-1185">Reference proteome</keyword>
<organism evidence="4 5">
    <name type="scientific">Cyclospora cayetanensis</name>
    <dbReference type="NCBI Taxonomy" id="88456"/>
    <lineage>
        <taxon>Eukaryota</taxon>
        <taxon>Sar</taxon>
        <taxon>Alveolata</taxon>
        <taxon>Apicomplexa</taxon>
        <taxon>Conoidasida</taxon>
        <taxon>Coccidia</taxon>
        <taxon>Eucoccidiorida</taxon>
        <taxon>Eimeriorina</taxon>
        <taxon>Eimeriidae</taxon>
        <taxon>Cyclospora</taxon>
    </lineage>
</organism>
<feature type="non-terminal residue" evidence="5">
    <location>
        <position position="1"/>
    </location>
</feature>
<proteinExistence type="predicted"/>
<dbReference type="SUPFAM" id="SSF54928">
    <property type="entry name" value="RNA-binding domain, RBD"/>
    <property type="match status" value="1"/>
</dbReference>
<reference evidence="5" key="1">
    <citation type="submission" date="2025-08" db="UniProtKB">
        <authorList>
            <consortium name="RefSeq"/>
        </authorList>
    </citation>
    <scope>IDENTIFICATION</scope>
</reference>
<dbReference type="InterPro" id="IPR012677">
    <property type="entry name" value="Nucleotide-bd_a/b_plait_sf"/>
</dbReference>
<evidence type="ECO:0000256" key="2">
    <source>
        <dbReference type="SAM" id="MobiDB-lite"/>
    </source>
</evidence>
<sequence length="299" mass="34705">VSSSSSKLFSRGRFRLHPQLRVRHLSRDSGSSHLLELSRQRLLLEREGEVDAYWERPLRPFPAEGELHSQRKRSKGPPPASLLPLPMQVYRQTKQLIRKHSGTRNNKRVLLLRDRLKLLLQEQAQQLERPPQPSLAVLRKLWDIGSNDSHLQQQPPLKQQQNERENAKLQERLTRPLGSRRLFVCGIDLRATGTDLENLFQTITDGPVFARLRRNKDGRHLGFGILEFASTLDATRALLQLNNIRIGNCNIRLAEALAPRRPLELQQEEEQQQHQSQGARSTRQRKRTRYVHLYPLPCE</sequence>
<dbReference type="GO" id="GO:0003723">
    <property type="term" value="F:RNA binding"/>
    <property type="evidence" value="ECO:0007669"/>
    <property type="project" value="UniProtKB-UniRule"/>
</dbReference>
<dbReference type="CDD" id="cd00590">
    <property type="entry name" value="RRM_SF"/>
    <property type="match status" value="1"/>
</dbReference>
<dbReference type="Pfam" id="PF00076">
    <property type="entry name" value="RRM_1"/>
    <property type="match status" value="1"/>
</dbReference>
<evidence type="ECO:0000259" key="3">
    <source>
        <dbReference type="PROSITE" id="PS50102"/>
    </source>
</evidence>
<dbReference type="AlphaFoldDB" id="A0A6P6RXN1"/>
<dbReference type="OrthoDB" id="7763451at2759"/>
<feature type="domain" description="RRM" evidence="3">
    <location>
        <begin position="180"/>
        <end position="258"/>
    </location>
</feature>
<gene>
    <name evidence="5" type="primary">LOC34620227</name>
</gene>
<protein>
    <submittedName>
        <fullName evidence="5">Uncharacterized protein LOC34620227</fullName>
    </submittedName>
</protein>
<evidence type="ECO:0000313" key="5">
    <source>
        <dbReference type="RefSeq" id="XP_026192147.1"/>
    </source>
</evidence>
<dbReference type="SMART" id="SM00360">
    <property type="entry name" value="RRM"/>
    <property type="match status" value="1"/>
</dbReference>
<dbReference type="InterPro" id="IPR035979">
    <property type="entry name" value="RBD_domain_sf"/>
</dbReference>
<dbReference type="Proteomes" id="UP000515125">
    <property type="component" value="Unplaced"/>
</dbReference>
<keyword evidence="1" id="KW-0694">RNA-binding</keyword>
<dbReference type="Gene3D" id="3.30.70.330">
    <property type="match status" value="1"/>
</dbReference>
<dbReference type="RefSeq" id="XP_026192147.1">
    <property type="nucleotide sequence ID" value="XM_026336362.1"/>
</dbReference>
<feature type="region of interest" description="Disordered" evidence="2">
    <location>
        <begin position="265"/>
        <end position="286"/>
    </location>
</feature>
<dbReference type="GeneID" id="34620227"/>
<accession>A0A6P6RXN1</accession>
<name>A0A6P6RXN1_9EIME</name>
<dbReference type="InterPro" id="IPR000504">
    <property type="entry name" value="RRM_dom"/>
</dbReference>